<dbReference type="EMBL" id="JYDT01000044">
    <property type="protein sequence ID" value="KRY88234.1"/>
    <property type="molecule type" value="Genomic_DNA"/>
</dbReference>
<reference evidence="2 3" key="1">
    <citation type="submission" date="2015-01" db="EMBL/GenBank/DDBJ databases">
        <title>Evolution of Trichinella species and genotypes.</title>
        <authorList>
            <person name="Korhonen P.K."/>
            <person name="Edoardo P."/>
            <person name="Giuseppe L.R."/>
            <person name="Gasser R.B."/>
        </authorList>
    </citation>
    <scope>NUCLEOTIDE SEQUENCE [LARGE SCALE GENOMIC DNA]</scope>
    <source>
        <strain evidence="2">ISS470</strain>
    </source>
</reference>
<dbReference type="Pfam" id="PF18885">
    <property type="entry name" value="DUF5648"/>
    <property type="match status" value="1"/>
</dbReference>
<name>A0A0V1FQC3_TRIPS</name>
<dbReference type="OrthoDB" id="737510at2759"/>
<feature type="domain" description="SCP" evidence="1">
    <location>
        <begin position="109"/>
        <end position="237"/>
    </location>
</feature>
<dbReference type="InterPro" id="IPR043708">
    <property type="entry name" value="DUF5648"/>
</dbReference>
<organism evidence="2 3">
    <name type="scientific">Trichinella pseudospiralis</name>
    <name type="common">Parasitic roundworm</name>
    <dbReference type="NCBI Taxonomy" id="6337"/>
    <lineage>
        <taxon>Eukaryota</taxon>
        <taxon>Metazoa</taxon>
        <taxon>Ecdysozoa</taxon>
        <taxon>Nematoda</taxon>
        <taxon>Enoplea</taxon>
        <taxon>Dorylaimia</taxon>
        <taxon>Trichinellida</taxon>
        <taxon>Trichinellidae</taxon>
        <taxon>Trichinella</taxon>
    </lineage>
</organism>
<dbReference type="PANTHER" id="PTHR10334">
    <property type="entry name" value="CYSTEINE-RICH SECRETORY PROTEIN-RELATED"/>
    <property type="match status" value="1"/>
</dbReference>
<dbReference type="SUPFAM" id="SSF55797">
    <property type="entry name" value="PR-1-like"/>
    <property type="match status" value="1"/>
</dbReference>
<comment type="caution">
    <text evidence="2">The sequence shown here is derived from an EMBL/GenBank/DDBJ whole genome shotgun (WGS) entry which is preliminary data.</text>
</comment>
<dbReference type="AlphaFoldDB" id="A0A0V1FQC3"/>
<accession>A0A0V1FQC3</accession>
<gene>
    <name evidence="2" type="ORF">T4D_5643</name>
</gene>
<dbReference type="Pfam" id="PF00188">
    <property type="entry name" value="CAP"/>
    <property type="match status" value="1"/>
</dbReference>
<protein>
    <submittedName>
        <fullName evidence="2">Cysteine-rich venom protein natrin-2</fullName>
    </submittedName>
</protein>
<dbReference type="InterPro" id="IPR035940">
    <property type="entry name" value="CAP_sf"/>
</dbReference>
<dbReference type="SMART" id="SM00198">
    <property type="entry name" value="SCP"/>
    <property type="match status" value="1"/>
</dbReference>
<dbReference type="InterPro" id="IPR001283">
    <property type="entry name" value="CRISP-related"/>
</dbReference>
<keyword evidence="3" id="KW-1185">Reference proteome</keyword>
<dbReference type="InterPro" id="IPR014044">
    <property type="entry name" value="CAP_dom"/>
</dbReference>
<evidence type="ECO:0000313" key="2">
    <source>
        <dbReference type="EMBL" id="KRY88234.1"/>
    </source>
</evidence>
<evidence type="ECO:0000259" key="1">
    <source>
        <dbReference type="SMART" id="SM00198"/>
    </source>
</evidence>
<dbReference type="Gene3D" id="3.40.33.10">
    <property type="entry name" value="CAP"/>
    <property type="match status" value="1"/>
</dbReference>
<sequence length="432" mass="48846">MIFFFGTGHAKMFPFNITKQIVLYMKYQMKTMITRRENLFNYHLILCCFLLCYFTSVSLAHFHSDITSLPFNALQQSRFIWAFNQWRSRLDAGNMQCVLFNFFFFANCNEMKQIKIAHNMLQTGWNANLAEYAQSLAETCSLLQTRLGSNGITRAVRPALYDIPTAAEIVEQFYVDGSKEYNYEDNVCTQETGNCLDFKQFAWHDATEIGCGLARCNYIDNKSPGGYLAICAYNSRASAGKPPFAPKPSCSSCPLSNSNCYSGLCCPFDWKKPQVRNCASKPNSESLVPVHRFYSQKTATNLLVTDEKQVAFLKRQGMPYKGVVGKVVRSAEDSSCPHLKPVHHIFSEAFSGDYYTVDELIYKGFINKDSQDFGPIGYGVAAQGICDATIPIFEFYHKLGIVQLPNSTEMNALLKNDKIGFTYRGTSFALWP</sequence>
<proteinExistence type="predicted"/>
<dbReference type="Proteomes" id="UP000054995">
    <property type="component" value="Unassembled WGS sequence"/>
</dbReference>
<evidence type="ECO:0000313" key="3">
    <source>
        <dbReference type="Proteomes" id="UP000054995"/>
    </source>
</evidence>